<gene>
    <name evidence="3" type="ORF">ACFPCZ_02425</name>
</gene>
<feature type="compositionally biased region" description="Pro residues" evidence="1">
    <location>
        <begin position="1"/>
        <end position="23"/>
    </location>
</feature>
<evidence type="ECO:0000313" key="4">
    <source>
        <dbReference type="Proteomes" id="UP001595858"/>
    </source>
</evidence>
<accession>A0ABV9SE90</accession>
<keyword evidence="2" id="KW-1133">Transmembrane helix</keyword>
<name>A0ABV9SE90_9ACTN</name>
<dbReference type="Pfam" id="PF11303">
    <property type="entry name" value="DUF3105"/>
    <property type="match status" value="1"/>
</dbReference>
<feature type="region of interest" description="Disordered" evidence="1">
    <location>
        <begin position="263"/>
        <end position="285"/>
    </location>
</feature>
<dbReference type="InterPro" id="IPR021454">
    <property type="entry name" value="DUF3105"/>
</dbReference>
<feature type="transmembrane region" description="Helical" evidence="2">
    <location>
        <begin position="89"/>
        <end position="116"/>
    </location>
</feature>
<feature type="compositionally biased region" description="Pro residues" evidence="1">
    <location>
        <begin position="56"/>
        <end position="79"/>
    </location>
</feature>
<evidence type="ECO:0000313" key="3">
    <source>
        <dbReference type="EMBL" id="MFC4865476.1"/>
    </source>
</evidence>
<evidence type="ECO:0000256" key="1">
    <source>
        <dbReference type="SAM" id="MobiDB-lite"/>
    </source>
</evidence>
<proteinExistence type="predicted"/>
<comment type="caution">
    <text evidence="3">The sequence shown here is derived from an EMBL/GenBank/DDBJ whole genome shotgun (WGS) entry which is preliminary data.</text>
</comment>
<sequence length="285" mass="29676">MVPPESNPPHQPPQPAGAQPPPGGAGVPGGPEQPSGPQHAHPHGAPPGQGGYGPPHGYPQGPPPGPPGRPPHGYGPPPGGGGQKGSSGALWWVLGGCALVLVLVVVGGGVAGYLFLRGGGGSAAPAEDLPGSHRPGDIAGVRTFTDVPREHTEELVSYEVYPPPGGKHHPVWQNCGVYRKELKPEHAVHSLEHGAVWVSYKDNQPGDVRMTLEGLYREGDYLLVSPAHTLQRENIVLVAWGKRLVVDEPDDHRIAEFLNTYVQGPQTPEPGAPCSGGTDETLETA</sequence>
<feature type="compositionally biased region" description="Low complexity" evidence="1">
    <location>
        <begin position="30"/>
        <end position="39"/>
    </location>
</feature>
<evidence type="ECO:0000256" key="2">
    <source>
        <dbReference type="SAM" id="Phobius"/>
    </source>
</evidence>
<reference evidence="4" key="1">
    <citation type="journal article" date="2019" name="Int. J. Syst. Evol. Microbiol.">
        <title>The Global Catalogue of Microorganisms (GCM) 10K type strain sequencing project: providing services to taxonomists for standard genome sequencing and annotation.</title>
        <authorList>
            <consortium name="The Broad Institute Genomics Platform"/>
            <consortium name="The Broad Institute Genome Sequencing Center for Infectious Disease"/>
            <person name="Wu L."/>
            <person name="Ma J."/>
        </authorList>
    </citation>
    <scope>NUCLEOTIDE SEQUENCE [LARGE SCALE GENOMIC DNA]</scope>
    <source>
        <strain evidence="4">CGMCC 4.7304</strain>
    </source>
</reference>
<dbReference type="RefSeq" id="WP_344141999.1">
    <property type="nucleotide sequence ID" value="NZ_BAAAQI010000003.1"/>
</dbReference>
<keyword evidence="2" id="KW-0472">Membrane</keyword>
<keyword evidence="2" id="KW-0812">Transmembrane</keyword>
<protein>
    <submittedName>
        <fullName evidence="3">DUF3105 domain-containing protein</fullName>
    </submittedName>
</protein>
<organism evidence="3 4">
    <name type="scientific">Streptomonospora arabica</name>
    <dbReference type="NCBI Taxonomy" id="412417"/>
    <lineage>
        <taxon>Bacteria</taxon>
        <taxon>Bacillati</taxon>
        <taxon>Actinomycetota</taxon>
        <taxon>Actinomycetes</taxon>
        <taxon>Streptosporangiales</taxon>
        <taxon>Nocardiopsidaceae</taxon>
        <taxon>Streptomonospora</taxon>
    </lineage>
</organism>
<dbReference type="EMBL" id="JBHSIY010000003">
    <property type="protein sequence ID" value="MFC4865476.1"/>
    <property type="molecule type" value="Genomic_DNA"/>
</dbReference>
<feature type="region of interest" description="Disordered" evidence="1">
    <location>
        <begin position="1"/>
        <end position="85"/>
    </location>
</feature>
<keyword evidence="4" id="KW-1185">Reference proteome</keyword>
<dbReference type="Proteomes" id="UP001595858">
    <property type="component" value="Unassembled WGS sequence"/>
</dbReference>